<protein>
    <submittedName>
        <fullName evidence="2">Uncharacterized protein</fullName>
    </submittedName>
</protein>
<dbReference type="Proteomes" id="UP000784294">
    <property type="component" value="Unassembled WGS sequence"/>
</dbReference>
<evidence type="ECO:0000313" key="2">
    <source>
        <dbReference type="EMBL" id="VEL13843.1"/>
    </source>
</evidence>
<gene>
    <name evidence="2" type="ORF">PXEA_LOCUS7283</name>
</gene>
<dbReference type="AlphaFoldDB" id="A0A3S5BQN2"/>
<evidence type="ECO:0000256" key="1">
    <source>
        <dbReference type="SAM" id="MobiDB-lite"/>
    </source>
</evidence>
<accession>A0A3S5BQN2</accession>
<reference evidence="2" key="1">
    <citation type="submission" date="2018-11" db="EMBL/GenBank/DDBJ databases">
        <authorList>
            <consortium name="Pathogen Informatics"/>
        </authorList>
    </citation>
    <scope>NUCLEOTIDE SEQUENCE</scope>
</reference>
<sequence length="161" mass="17500">MVATGAVLEAGILLRLAYLNGTTQTVELLGGRLLSGRLYSGAFTVSRWMRCQLQANNSNINKSHLVSPGQQTSGWREHVQPGSSLDTGGPDCKVSISRLSNVPKVANLEAHVYVFASRALSLDLDLGRFGHFALEHSTNVLQVRSERVPVGQLKKRSAEFI</sequence>
<dbReference type="EMBL" id="CAAALY010019123">
    <property type="protein sequence ID" value="VEL13843.1"/>
    <property type="molecule type" value="Genomic_DNA"/>
</dbReference>
<comment type="caution">
    <text evidence="2">The sequence shown here is derived from an EMBL/GenBank/DDBJ whole genome shotgun (WGS) entry which is preliminary data.</text>
</comment>
<feature type="region of interest" description="Disordered" evidence="1">
    <location>
        <begin position="62"/>
        <end position="87"/>
    </location>
</feature>
<proteinExistence type="predicted"/>
<organism evidence="2 3">
    <name type="scientific">Protopolystoma xenopodis</name>
    <dbReference type="NCBI Taxonomy" id="117903"/>
    <lineage>
        <taxon>Eukaryota</taxon>
        <taxon>Metazoa</taxon>
        <taxon>Spiralia</taxon>
        <taxon>Lophotrochozoa</taxon>
        <taxon>Platyhelminthes</taxon>
        <taxon>Monogenea</taxon>
        <taxon>Polyopisthocotylea</taxon>
        <taxon>Polystomatidea</taxon>
        <taxon>Polystomatidae</taxon>
        <taxon>Protopolystoma</taxon>
    </lineage>
</organism>
<keyword evidence="3" id="KW-1185">Reference proteome</keyword>
<evidence type="ECO:0000313" key="3">
    <source>
        <dbReference type="Proteomes" id="UP000784294"/>
    </source>
</evidence>
<feature type="compositionally biased region" description="Polar residues" evidence="1">
    <location>
        <begin position="62"/>
        <end position="74"/>
    </location>
</feature>
<name>A0A3S5BQN2_9PLAT</name>